<evidence type="ECO:0000256" key="1">
    <source>
        <dbReference type="ARBA" id="ARBA00022692"/>
    </source>
</evidence>
<dbReference type="InterPro" id="IPR013783">
    <property type="entry name" value="Ig-like_fold"/>
</dbReference>
<gene>
    <name evidence="5" type="ORF">FOT42_002530</name>
</gene>
<comment type="caution">
    <text evidence="5">The sequence shown here is derived from an EMBL/GenBank/DDBJ whole genome shotgun (WGS) entry which is preliminary data.</text>
</comment>
<keyword evidence="1" id="KW-0812">Transmembrane</keyword>
<dbReference type="Proteomes" id="UP000319204">
    <property type="component" value="Unassembled WGS sequence"/>
</dbReference>
<dbReference type="PANTHER" id="PTHR24026">
    <property type="entry name" value="FAT ATYPICAL CADHERIN-RELATED"/>
    <property type="match status" value="1"/>
</dbReference>
<evidence type="ECO:0000259" key="3">
    <source>
        <dbReference type="PROSITE" id="PS50093"/>
    </source>
</evidence>
<evidence type="ECO:0000313" key="5">
    <source>
        <dbReference type="EMBL" id="KAB5491849.1"/>
    </source>
</evidence>
<dbReference type="InterPro" id="IPR035986">
    <property type="entry name" value="PKD_dom_sf"/>
</dbReference>
<dbReference type="SMART" id="SM00112">
    <property type="entry name" value="CA"/>
    <property type="match status" value="1"/>
</dbReference>
<dbReference type="InterPro" id="IPR011889">
    <property type="entry name" value="Liste_lipo_26"/>
</dbReference>
<dbReference type="InterPro" id="IPR002126">
    <property type="entry name" value="Cadherin-like_dom"/>
</dbReference>
<sequence length="403" mass="43691">MKKVMKSFGIVILVSTLTWSCSKDDGPTPPKNTAPSILAQEFTVDEDIADTEVIGMVKATDVEKDALTFSIKTNANNLFEITAAGDLSLATGKALDFETATQHVITIQVSDGDKTATASVTIKVGDVDESLANDPASFVTTWKTESNGEEIALYGNGSYTYDYTIEWGDGTVEELTSNEGASHVYATAGTYTIAIKGEFPYFNTFFDGVDNAKKLMSIEQWGDIQWKSMQATFLHCENMVYNATDIPDLSNVTNMESMFNGCSSFNGNIANWDISNVTNMFNMFNGATLFNQPFGEWDTSKVTNMGNMFAGATSFNQSLGDWDLSSITNLTNMFNNSGMNAINYSSTLKGWGGQGNVFIPNGIVLGATGITFCNDADTTYFRNTVLIGQNGWTINDDGPVACQ</sequence>
<keyword evidence="6" id="KW-1185">Reference proteome</keyword>
<keyword evidence="2" id="KW-0472">Membrane</keyword>
<dbReference type="Gene3D" id="2.60.40.60">
    <property type="entry name" value="Cadherins"/>
    <property type="match status" value="1"/>
</dbReference>
<dbReference type="GO" id="GO:0005509">
    <property type="term" value="F:calcium ion binding"/>
    <property type="evidence" value="ECO:0007669"/>
    <property type="project" value="InterPro"/>
</dbReference>
<dbReference type="PANTHER" id="PTHR24026:SF126">
    <property type="entry name" value="PROTOCADHERIN FAT 4"/>
    <property type="match status" value="1"/>
</dbReference>
<dbReference type="OrthoDB" id="9813840at2"/>
<protein>
    <submittedName>
        <fullName evidence="5">BspA family leucine-rich repeat surface protein</fullName>
    </submittedName>
</protein>
<feature type="domain" description="PKD" evidence="3">
    <location>
        <begin position="163"/>
        <end position="195"/>
    </location>
</feature>
<dbReference type="AlphaFoldDB" id="A0A5N5IWL8"/>
<dbReference type="PROSITE" id="PS50268">
    <property type="entry name" value="CADHERIN_2"/>
    <property type="match status" value="1"/>
</dbReference>
<feature type="domain" description="Cadherin" evidence="4">
    <location>
        <begin position="36"/>
        <end position="137"/>
    </location>
</feature>
<dbReference type="Gene3D" id="2.60.40.10">
    <property type="entry name" value="Immunoglobulins"/>
    <property type="match status" value="1"/>
</dbReference>
<dbReference type="InterPro" id="IPR005046">
    <property type="entry name" value="DUF285"/>
</dbReference>
<evidence type="ECO:0000313" key="6">
    <source>
        <dbReference type="Proteomes" id="UP000319204"/>
    </source>
</evidence>
<dbReference type="Pfam" id="PF03382">
    <property type="entry name" value="DUF285"/>
    <property type="match status" value="1"/>
</dbReference>
<dbReference type="EMBL" id="VNIK02000001">
    <property type="protein sequence ID" value="KAB5491849.1"/>
    <property type="molecule type" value="Genomic_DNA"/>
</dbReference>
<proteinExistence type="predicted"/>
<dbReference type="RefSeq" id="WP_151888995.1">
    <property type="nucleotide sequence ID" value="NZ_VNIK02000001.1"/>
</dbReference>
<keyword evidence="2" id="KW-1133">Transmembrane helix</keyword>
<dbReference type="SUPFAM" id="SSF49299">
    <property type="entry name" value="PKD domain"/>
    <property type="match status" value="1"/>
</dbReference>
<dbReference type="InterPro" id="IPR000601">
    <property type="entry name" value="PKD_dom"/>
</dbReference>
<dbReference type="GO" id="GO:0007156">
    <property type="term" value="P:homophilic cell adhesion via plasma membrane adhesion molecules"/>
    <property type="evidence" value="ECO:0007669"/>
    <property type="project" value="InterPro"/>
</dbReference>
<accession>A0A5N5IWL8</accession>
<dbReference type="InterPro" id="IPR015919">
    <property type="entry name" value="Cadherin-like_sf"/>
</dbReference>
<dbReference type="CDD" id="cd11304">
    <property type="entry name" value="Cadherin_repeat"/>
    <property type="match status" value="1"/>
</dbReference>
<evidence type="ECO:0000256" key="2">
    <source>
        <dbReference type="ARBA" id="ARBA00022989"/>
    </source>
</evidence>
<dbReference type="NCBIfam" id="TIGR02167">
    <property type="entry name" value="Liste_lipo_26"/>
    <property type="match status" value="2"/>
</dbReference>
<dbReference type="PROSITE" id="PS50093">
    <property type="entry name" value="PKD"/>
    <property type="match status" value="1"/>
</dbReference>
<dbReference type="Pfam" id="PF00028">
    <property type="entry name" value="Cadherin"/>
    <property type="match status" value="1"/>
</dbReference>
<reference evidence="5" key="1">
    <citation type="submission" date="2019-10" db="EMBL/GenBank/DDBJ databases">
        <title>Muricauda hadale sp. nov., a piezophilic bacterium isolated from hadopelagic water of the Mariana Trench.</title>
        <authorList>
            <person name="Wei Y."/>
        </authorList>
    </citation>
    <scope>NUCLEOTIDE SEQUENCE [LARGE SCALE GENOMIC DNA]</scope>
    <source>
        <strain evidence="5">MT-229</strain>
    </source>
</reference>
<evidence type="ECO:0000259" key="4">
    <source>
        <dbReference type="PROSITE" id="PS50268"/>
    </source>
</evidence>
<dbReference type="GO" id="GO:0005886">
    <property type="term" value="C:plasma membrane"/>
    <property type="evidence" value="ECO:0007669"/>
    <property type="project" value="UniProtKB-SubCell"/>
</dbReference>
<dbReference type="SUPFAM" id="SSF49313">
    <property type="entry name" value="Cadherin-like"/>
    <property type="match status" value="1"/>
</dbReference>
<name>A0A5N5IWL8_9FLAO</name>
<organism evidence="5 6">
    <name type="scientific">Flagellimonas hadalis</name>
    <dbReference type="NCBI Taxonomy" id="2597517"/>
    <lineage>
        <taxon>Bacteria</taxon>
        <taxon>Pseudomonadati</taxon>
        <taxon>Bacteroidota</taxon>
        <taxon>Flavobacteriia</taxon>
        <taxon>Flavobacteriales</taxon>
        <taxon>Flavobacteriaceae</taxon>
        <taxon>Flagellimonas</taxon>
    </lineage>
</organism>